<sequence>MDEPSKSDESLADVPPTPVTAPPTHSANNFGLNALVLAAAGAGAFFLIGGTMTPCMGATRSTQLQWQERNAQIEQAECDARARESQSE</sequence>
<evidence type="ECO:0000256" key="1">
    <source>
        <dbReference type="SAM" id="MobiDB-lite"/>
    </source>
</evidence>
<keyword evidence="2" id="KW-0812">Transmembrane</keyword>
<keyword evidence="2" id="KW-0472">Membrane</keyword>
<evidence type="ECO:0008006" key="5">
    <source>
        <dbReference type="Google" id="ProtNLM"/>
    </source>
</evidence>
<dbReference type="Proteomes" id="UP000318626">
    <property type="component" value="Chromosome"/>
</dbReference>
<dbReference type="KEGG" id="bvo:Pan97_12650"/>
<reference evidence="4" key="1">
    <citation type="submission" date="2019-02" db="EMBL/GenBank/DDBJ databases">
        <title>Deep-cultivation of Planctomycetes and their phenomic and genomic characterization uncovers novel biology.</title>
        <authorList>
            <person name="Wiegand S."/>
            <person name="Jogler M."/>
            <person name="Boedeker C."/>
            <person name="Pinto D."/>
            <person name="Vollmers J."/>
            <person name="Rivas-Marin E."/>
            <person name="Kohn T."/>
            <person name="Peeters S.H."/>
            <person name="Heuer A."/>
            <person name="Rast P."/>
            <person name="Oberbeckmann S."/>
            <person name="Bunk B."/>
            <person name="Jeske O."/>
            <person name="Meyerdierks A."/>
            <person name="Storesund J.E."/>
            <person name="Kallscheuer N."/>
            <person name="Luecker S."/>
            <person name="Lage O.M."/>
            <person name="Pohl T."/>
            <person name="Merkel B.J."/>
            <person name="Hornburger P."/>
            <person name="Mueller R.-W."/>
            <person name="Bruemmer F."/>
            <person name="Labrenz M."/>
            <person name="Spormann A.M."/>
            <person name="Op den Camp H."/>
            <person name="Overmann J."/>
            <person name="Amann R."/>
            <person name="Jetten M.S.M."/>
            <person name="Mascher T."/>
            <person name="Medema M.H."/>
            <person name="Devos D.P."/>
            <person name="Kaster A.-K."/>
            <person name="Ovreas L."/>
            <person name="Rohde M."/>
            <person name="Galperin M.Y."/>
            <person name="Jogler C."/>
        </authorList>
    </citation>
    <scope>NUCLEOTIDE SEQUENCE [LARGE SCALE GENOMIC DNA]</scope>
    <source>
        <strain evidence="4">Pan97</strain>
    </source>
</reference>
<protein>
    <recommendedName>
        <fullName evidence="5">Transmembrane protein</fullName>
    </recommendedName>
</protein>
<gene>
    <name evidence="3" type="ORF">Pan97_12650</name>
</gene>
<evidence type="ECO:0000256" key="2">
    <source>
        <dbReference type="SAM" id="Phobius"/>
    </source>
</evidence>
<feature type="transmembrane region" description="Helical" evidence="2">
    <location>
        <begin position="30"/>
        <end position="50"/>
    </location>
</feature>
<evidence type="ECO:0000313" key="4">
    <source>
        <dbReference type="Proteomes" id="UP000318626"/>
    </source>
</evidence>
<dbReference type="AlphaFoldDB" id="A0A518C4V1"/>
<dbReference type="EMBL" id="CP036289">
    <property type="protein sequence ID" value="QDU74258.1"/>
    <property type="molecule type" value="Genomic_DNA"/>
</dbReference>
<accession>A0A518C4V1</accession>
<evidence type="ECO:0000313" key="3">
    <source>
        <dbReference type="EMBL" id="QDU74258.1"/>
    </source>
</evidence>
<proteinExistence type="predicted"/>
<keyword evidence="4" id="KW-1185">Reference proteome</keyword>
<organism evidence="3 4">
    <name type="scientific">Bremerella volcania</name>
    <dbReference type="NCBI Taxonomy" id="2527984"/>
    <lineage>
        <taxon>Bacteria</taxon>
        <taxon>Pseudomonadati</taxon>
        <taxon>Planctomycetota</taxon>
        <taxon>Planctomycetia</taxon>
        <taxon>Pirellulales</taxon>
        <taxon>Pirellulaceae</taxon>
        <taxon>Bremerella</taxon>
    </lineage>
</organism>
<keyword evidence="2" id="KW-1133">Transmembrane helix</keyword>
<name>A0A518C4V1_9BACT</name>
<feature type="region of interest" description="Disordered" evidence="1">
    <location>
        <begin position="1"/>
        <end position="28"/>
    </location>
</feature>